<evidence type="ECO:0000313" key="1">
    <source>
        <dbReference type="EMBL" id="GAA4957403.1"/>
    </source>
</evidence>
<keyword evidence="2" id="KW-1185">Reference proteome</keyword>
<comment type="caution">
    <text evidence="1">The sequence shown here is derived from an EMBL/GenBank/DDBJ whole genome shotgun (WGS) entry which is preliminary data.</text>
</comment>
<dbReference type="RefSeq" id="WP_345674967.1">
    <property type="nucleotide sequence ID" value="NZ_BAABHS010000006.1"/>
</dbReference>
<evidence type="ECO:0000313" key="2">
    <source>
        <dbReference type="Proteomes" id="UP001500466"/>
    </source>
</evidence>
<proteinExistence type="predicted"/>
<accession>A0ABP9GZ93</accession>
<sequence length="306" mass="34883">MVPKLFLNEQSCETVCDKALAREAMTELMLLVVEMAQRDKHGTWLACEYPLNALMIAEGYSFSEWRGQVDRDLRNRFLKVQDRAPLSAVFPDGETFAEYQYWYGGKEARGLGAAHLMNGLGVSLPLAQCWESPIIGLDCRQMVETESGDLICLPTAVDVRHASRRTHMDHHQSWIQEQLDALVRTGADIWEHREALYPHLQFLPRVQALLEDLQPVWVHPAAECLKSLDASAEAWDVTKPFPEWNSEVTPEGETRKRLCVFEDLDGESRTFDLHARFTPRPGRVHFRLIPGDRAIRIAHVGRKLGV</sequence>
<name>A0ABP9GZ93_9ACTN</name>
<organism evidence="1 2">
    <name type="scientific">Yinghuangia aomiensis</name>
    <dbReference type="NCBI Taxonomy" id="676205"/>
    <lineage>
        <taxon>Bacteria</taxon>
        <taxon>Bacillati</taxon>
        <taxon>Actinomycetota</taxon>
        <taxon>Actinomycetes</taxon>
        <taxon>Kitasatosporales</taxon>
        <taxon>Streptomycetaceae</taxon>
        <taxon>Yinghuangia</taxon>
    </lineage>
</organism>
<dbReference type="EMBL" id="BAABHS010000006">
    <property type="protein sequence ID" value="GAA4957403.1"/>
    <property type="molecule type" value="Genomic_DNA"/>
</dbReference>
<protein>
    <submittedName>
        <fullName evidence="1">Uncharacterized protein</fullName>
    </submittedName>
</protein>
<gene>
    <name evidence="1" type="ORF">GCM10023205_19670</name>
</gene>
<reference evidence="2" key="1">
    <citation type="journal article" date="2019" name="Int. J. Syst. Evol. Microbiol.">
        <title>The Global Catalogue of Microorganisms (GCM) 10K type strain sequencing project: providing services to taxonomists for standard genome sequencing and annotation.</title>
        <authorList>
            <consortium name="The Broad Institute Genomics Platform"/>
            <consortium name="The Broad Institute Genome Sequencing Center for Infectious Disease"/>
            <person name="Wu L."/>
            <person name="Ma J."/>
        </authorList>
    </citation>
    <scope>NUCLEOTIDE SEQUENCE [LARGE SCALE GENOMIC DNA]</scope>
    <source>
        <strain evidence="2">JCM 17986</strain>
    </source>
</reference>
<dbReference type="Proteomes" id="UP001500466">
    <property type="component" value="Unassembled WGS sequence"/>
</dbReference>